<dbReference type="OrthoDB" id="10063282at2759"/>
<gene>
    <name evidence="14" type="ORF">PHET_00770</name>
</gene>
<dbReference type="InterPro" id="IPR057457">
    <property type="entry name" value="CAPS_C2"/>
</dbReference>
<keyword evidence="15" id="KW-1185">Reference proteome</keyword>
<name>A0A8J4WKV5_9TREM</name>
<evidence type="ECO:0000256" key="2">
    <source>
        <dbReference type="ARBA" id="ARBA00022448"/>
    </source>
</evidence>
<evidence type="ECO:0000256" key="10">
    <source>
        <dbReference type="ARBA" id="ARBA00034103"/>
    </source>
</evidence>
<dbReference type="InterPro" id="IPR033227">
    <property type="entry name" value="CAPS"/>
</dbReference>
<dbReference type="SUPFAM" id="SSF50729">
    <property type="entry name" value="PH domain-like"/>
    <property type="match status" value="1"/>
</dbReference>
<feature type="domain" description="MHD1" evidence="13">
    <location>
        <begin position="1193"/>
        <end position="1430"/>
    </location>
</feature>
<dbReference type="SMART" id="SM00233">
    <property type="entry name" value="PH"/>
    <property type="match status" value="1"/>
</dbReference>
<evidence type="ECO:0000256" key="4">
    <source>
        <dbReference type="ARBA" id="ARBA00022723"/>
    </source>
</evidence>
<evidence type="ECO:0000256" key="6">
    <source>
        <dbReference type="ARBA" id="ARBA00023018"/>
    </source>
</evidence>
<keyword evidence="4" id="KW-0479">Metal-binding</keyword>
<accession>A0A8J4WKV5</accession>
<dbReference type="InterPro" id="IPR035892">
    <property type="entry name" value="C2_domain_sf"/>
</dbReference>
<keyword evidence="5" id="KW-0106">Calcium</keyword>
<dbReference type="Proteomes" id="UP000748531">
    <property type="component" value="Unassembled WGS sequence"/>
</dbReference>
<dbReference type="GO" id="GO:1990504">
    <property type="term" value="P:dense core granule exocytosis"/>
    <property type="evidence" value="ECO:0007669"/>
    <property type="project" value="InterPro"/>
</dbReference>
<evidence type="ECO:0000313" key="14">
    <source>
        <dbReference type="EMBL" id="KAF5405756.1"/>
    </source>
</evidence>
<dbReference type="SMART" id="SM01145">
    <property type="entry name" value="DUF1041"/>
    <property type="match status" value="1"/>
</dbReference>
<reference evidence="14" key="1">
    <citation type="submission" date="2019-05" db="EMBL/GenBank/DDBJ databases">
        <title>Annotation for the trematode Paragonimus heterotremus.</title>
        <authorList>
            <person name="Choi Y.-J."/>
        </authorList>
    </citation>
    <scope>NUCLEOTIDE SEQUENCE</scope>
    <source>
        <strain evidence="14">LC</strain>
    </source>
</reference>
<dbReference type="PANTHER" id="PTHR12166">
    <property type="entry name" value="CALCIUM-DEPENDENT SECRETION ACTIVATOR"/>
    <property type="match status" value="1"/>
</dbReference>
<dbReference type="Gene3D" id="2.30.29.30">
    <property type="entry name" value="Pleckstrin-homology domain (PH domain)/Phosphotyrosine-binding domain (PTB)"/>
    <property type="match status" value="1"/>
</dbReference>
<feature type="region of interest" description="Disordered" evidence="11">
    <location>
        <begin position="184"/>
        <end position="229"/>
    </location>
</feature>
<proteinExistence type="predicted"/>
<evidence type="ECO:0000256" key="11">
    <source>
        <dbReference type="SAM" id="MobiDB-lite"/>
    </source>
</evidence>
<evidence type="ECO:0000256" key="3">
    <source>
        <dbReference type="ARBA" id="ARBA00022483"/>
    </source>
</evidence>
<feature type="region of interest" description="Disordered" evidence="11">
    <location>
        <begin position="1"/>
        <end position="29"/>
    </location>
</feature>
<feature type="compositionally biased region" description="Polar residues" evidence="11">
    <location>
        <begin position="204"/>
        <end position="214"/>
    </location>
</feature>
<evidence type="ECO:0000256" key="9">
    <source>
        <dbReference type="ARBA" id="ARBA00023329"/>
    </source>
</evidence>
<dbReference type="GO" id="GO:0008289">
    <property type="term" value="F:lipid binding"/>
    <property type="evidence" value="ECO:0007669"/>
    <property type="project" value="UniProtKB-KW"/>
</dbReference>
<keyword evidence="3" id="KW-0268">Exocytosis</keyword>
<sequence>MITTSSSEEDDYDLKGQPGDIGKQSSPWGDVGYKSIRTLDLRSKLPEYGASQRFGSETGVSYAKSATIGRSRATEGQSGDWQPLHIETSSKWDNEPLRAPRLSAISGPQHFQTLQSIVREIPSGQAEGSNRGTYSNQFSVSFEGISDAGPMGARLSPVGSSCWSSEQHISPDLASLISSSTNSVSAGRSLSSGKQPAIHGHLGQQLQRQPSSGTGCSGGAMSIEPQRTQSASQSVRSAPLCLGSPIQAKCFRQLTLDVPMGAHYEAPAPPSLFVSDPEEELHKRRLQIYVFAIRCIAYPILSPTSQGPIRRYLKVTKEYLITLKERFQLFLKGEIPITCDEAFRNAISDFYDVVLESDRIASMVKSGSCSMYDIREIFVTNVEKRFQDQQTIEGLTRESVISAWKIKFDQICRGGERPCPVAMKLAVPQPETVAPTKEQQYEMLMRTLSVEKYEHQVLYNACQLDNADEQAAELRRELSERLAMIERMARDRSCPKLVHKEMESQYIEEERLRVNELIRRVNSIPVLKNFSSSGSTSQRRFHKNPIRTILPHRTDDARVSKSDQELHKEADLWSKQCGLQSSSIADRGLSSSPLSDRLGSCKDMFATAYHGQGISREAVRMSFDIEILVHQLRTIRHLSGAKKLYCTVELDGTADRKRTEAVEATRPIWNTAAEFQTYQPLPVIKLKLYKECSGPLTLDDKELGKIILHPTWASPRTPTWLRLQPTKHCPEILEIQLSTSMQRPTNCKYANYCWIQGRNEFKKWKRRYLCLIQVSQYTFVLAAYLEQKSHPHEFMVLDGFTVDYCDSRPELILAAASQRNKPDHHLSSTSLTSMSKMRFSGLGRFTSQQRTESASNVLGLDGDFTAAYFFKLVREGDSVTVATSTEVDRQSWVQAIYRATGQTHKPSLLNQTTSIVSVRGTKTDSENTNQPSGIEDLATKPAHMFNHLEFFTELQARSLDLRLQDSFVSLGWLSPGQRILLEEYCQRYGIRECQRHLAFLKNLLDKAEHGVRTDPDLIHISYSLCANHVSGKTHHDQAVHTVLAVEREQFQVIKRRLTMLLERQITEFRYCFPFGRPEGALEKTISLLERVLTKETGEPASADIVRNAIKNCLRNAAVLNYERISEYASIEAVSGIRLQGVDSISKRVFEMMHLAELCIEVLKQNEEHHAESFSWFSDLFVAHAENFWSLFQMDLFELLDDLPDYCWEIFDLFQLLNDYLRNDPNLCNGNFHQNLSERFSPLIDRYLDLMAESMEQSLISGYQNERWVPAVTVVSKPGRLETMLNGATQTIPKIHAPLAVTNSAPFPNNSPDMPIKCTLNVPSKDQSTSATRLKRHSAVVCRPSISTELSNQLGSSPPSFPSETFVCAGNSPGMNGSRACQTVVELLWRLHKLKRFVQELAWPDPVKAKALDERVRVLCAQMLREAVKRTLVELECTVRKCGKTTEMLLPAECCTMLNTITELRSHLFSLCQATEVSVTASSPRSKTNQTANHLHIETEEFFESIQRSMMIIIIDQFTLVLNTVLNKLTRFDENKIISSILTFTKPNNEEGRAYATFLHSNLQQLSESLVDEVSMIALCEAWYTKQMRMIYEWLIHRKGMLLHSHQIKCLSTIVKKTFSYFELQGLPTAVLDTIVYQTVSQRLQVEETTQCVKQESGSTTPSGMGRRKLLDSLGGGLSGLSGNALFHRN</sequence>
<evidence type="ECO:0000256" key="1">
    <source>
        <dbReference type="ARBA" id="ARBA00004156"/>
    </source>
</evidence>
<evidence type="ECO:0000256" key="8">
    <source>
        <dbReference type="ARBA" id="ARBA00023136"/>
    </source>
</evidence>
<dbReference type="InterPro" id="IPR010439">
    <property type="entry name" value="MUN_dom"/>
</dbReference>
<dbReference type="SUPFAM" id="SSF49562">
    <property type="entry name" value="C2 domain (Calcium/lipid-binding domain, CaLB)"/>
    <property type="match status" value="1"/>
</dbReference>
<comment type="caution">
    <text evidence="14">The sequence shown here is derived from an EMBL/GenBank/DDBJ whole genome shotgun (WGS) entry which is preliminary data.</text>
</comment>
<dbReference type="GO" id="GO:0030659">
    <property type="term" value="C:cytoplasmic vesicle membrane"/>
    <property type="evidence" value="ECO:0007669"/>
    <property type="project" value="UniProtKB-SubCell"/>
</dbReference>
<comment type="subcellular location">
    <subcellularLocation>
        <location evidence="1">Cytoplasmic vesicle membrane</location>
    </subcellularLocation>
    <subcellularLocation>
        <location evidence="10">Synapse</location>
    </subcellularLocation>
</comment>
<evidence type="ECO:0000259" key="13">
    <source>
        <dbReference type="PROSITE" id="PS51258"/>
    </source>
</evidence>
<feature type="domain" description="PH" evidence="12">
    <location>
        <begin position="746"/>
        <end position="901"/>
    </location>
</feature>
<evidence type="ECO:0000256" key="5">
    <source>
        <dbReference type="ARBA" id="ARBA00022837"/>
    </source>
</evidence>
<organism evidence="14 15">
    <name type="scientific">Paragonimus heterotremus</name>
    <dbReference type="NCBI Taxonomy" id="100268"/>
    <lineage>
        <taxon>Eukaryota</taxon>
        <taxon>Metazoa</taxon>
        <taxon>Spiralia</taxon>
        <taxon>Lophotrochozoa</taxon>
        <taxon>Platyhelminthes</taxon>
        <taxon>Trematoda</taxon>
        <taxon>Digenea</taxon>
        <taxon>Plagiorchiida</taxon>
        <taxon>Troglotremata</taxon>
        <taxon>Troglotrematidae</taxon>
        <taxon>Paragonimus</taxon>
    </lineage>
</organism>
<protein>
    <submittedName>
        <fullName evidence="14">Calcium-dependent secretion activator 1</fullName>
    </submittedName>
</protein>
<keyword evidence="9" id="KW-0968">Cytoplasmic vesicle</keyword>
<evidence type="ECO:0000256" key="7">
    <source>
        <dbReference type="ARBA" id="ARBA00023121"/>
    </source>
</evidence>
<keyword evidence="2" id="KW-0813">Transport</keyword>
<dbReference type="EMBL" id="LUCH01000220">
    <property type="protein sequence ID" value="KAF5405756.1"/>
    <property type="molecule type" value="Genomic_DNA"/>
</dbReference>
<dbReference type="PANTHER" id="PTHR12166:SF8">
    <property type="entry name" value="CALCIUM-DEPENDENT SECRETION ACTIVATOR"/>
    <property type="match status" value="1"/>
</dbReference>
<dbReference type="Pfam" id="PF25341">
    <property type="entry name" value="C2_CAPS"/>
    <property type="match status" value="1"/>
</dbReference>
<evidence type="ECO:0000259" key="12">
    <source>
        <dbReference type="PROSITE" id="PS50003"/>
    </source>
</evidence>
<dbReference type="PROSITE" id="PS50003">
    <property type="entry name" value="PH_DOMAIN"/>
    <property type="match status" value="1"/>
</dbReference>
<dbReference type="InterPro" id="IPR014770">
    <property type="entry name" value="Munc13_1"/>
</dbReference>
<dbReference type="PROSITE" id="PS51258">
    <property type="entry name" value="MHD1"/>
    <property type="match status" value="1"/>
</dbReference>
<dbReference type="GO" id="GO:0098793">
    <property type="term" value="C:presynapse"/>
    <property type="evidence" value="ECO:0007669"/>
    <property type="project" value="GOC"/>
</dbReference>
<dbReference type="Pfam" id="PF06292">
    <property type="entry name" value="MUN"/>
    <property type="match status" value="1"/>
</dbReference>
<dbReference type="GO" id="GO:0016079">
    <property type="term" value="P:synaptic vesicle exocytosis"/>
    <property type="evidence" value="ECO:0007669"/>
    <property type="project" value="InterPro"/>
</dbReference>
<keyword evidence="8" id="KW-0472">Membrane</keyword>
<feature type="compositionally biased region" description="Polar residues" evidence="11">
    <location>
        <begin position="184"/>
        <end position="194"/>
    </location>
</feature>
<evidence type="ECO:0000313" key="15">
    <source>
        <dbReference type="Proteomes" id="UP000748531"/>
    </source>
</evidence>
<dbReference type="InterPro" id="IPR011993">
    <property type="entry name" value="PH-like_dom_sf"/>
</dbReference>
<keyword evidence="7" id="KW-0446">Lipid-binding</keyword>
<dbReference type="InterPro" id="IPR001849">
    <property type="entry name" value="PH_domain"/>
</dbReference>
<keyword evidence="6" id="KW-0770">Synapse</keyword>
<dbReference type="GO" id="GO:0046872">
    <property type="term" value="F:metal ion binding"/>
    <property type="evidence" value="ECO:0007669"/>
    <property type="project" value="UniProtKB-KW"/>
</dbReference>